<protein>
    <submittedName>
        <fullName evidence="1">Uncharacterized protein</fullName>
    </submittedName>
</protein>
<accession>A0AAE3RE68</accession>
<organism evidence="1 2">
    <name type="scientific">Xanthocytophaga agilis</name>
    <dbReference type="NCBI Taxonomy" id="3048010"/>
    <lineage>
        <taxon>Bacteria</taxon>
        <taxon>Pseudomonadati</taxon>
        <taxon>Bacteroidota</taxon>
        <taxon>Cytophagia</taxon>
        <taxon>Cytophagales</taxon>
        <taxon>Rhodocytophagaceae</taxon>
        <taxon>Xanthocytophaga</taxon>
    </lineage>
</organism>
<name>A0AAE3RE68_9BACT</name>
<dbReference type="AlphaFoldDB" id="A0AAE3RE68"/>
<proteinExistence type="predicted"/>
<keyword evidence="2" id="KW-1185">Reference proteome</keyword>
<dbReference type="RefSeq" id="WP_314519588.1">
    <property type="nucleotide sequence ID" value="NZ_JASJOU010000024.1"/>
</dbReference>
<dbReference type="EMBL" id="JASJOU010000024">
    <property type="protein sequence ID" value="MDJ1506572.1"/>
    <property type="molecule type" value="Genomic_DNA"/>
</dbReference>
<evidence type="ECO:0000313" key="2">
    <source>
        <dbReference type="Proteomes" id="UP001232063"/>
    </source>
</evidence>
<reference evidence="1" key="1">
    <citation type="submission" date="2023-05" db="EMBL/GenBank/DDBJ databases">
        <authorList>
            <person name="Zhang X."/>
        </authorList>
    </citation>
    <scope>NUCLEOTIDE SEQUENCE</scope>
    <source>
        <strain evidence="1">BD1B2-1</strain>
    </source>
</reference>
<evidence type="ECO:0000313" key="1">
    <source>
        <dbReference type="EMBL" id="MDJ1506572.1"/>
    </source>
</evidence>
<sequence>MYILLTHYERFFLSDTSDSGILYHIIEEKTYNLTITSDVQNSKAVVNQTTYNLPAIVKVKRSKEDLPIKLITDSTTALYTLKSSLNPHFIYGNLVWTYIAPAAYLIDLTNPKRFYYGNHVYLRIKDSTTTIESGPVKSWKNYFAKDYSIPKGHIDLTFSTPYINSFSLKPAQEKRQSNTGFWGAAIGINYYYQTNRYLRLTANAAADFFLPIPAAVDLSGEYQLITSTYLSLTNNYCKKRFVYGYGLNFSRNTWDFRYYDRFSPPPPTRDPVKKTSHSLGVTLNGYHMFSKYLFAGLIYRPTLLRFDTKPQLAYEHLISVEIGCQLSLRKSK</sequence>
<comment type="caution">
    <text evidence="1">The sequence shown here is derived from an EMBL/GenBank/DDBJ whole genome shotgun (WGS) entry which is preliminary data.</text>
</comment>
<dbReference type="Proteomes" id="UP001232063">
    <property type="component" value="Unassembled WGS sequence"/>
</dbReference>
<gene>
    <name evidence="1" type="ORF">QNI22_38335</name>
</gene>